<keyword evidence="1" id="KW-0812">Transmembrane</keyword>
<protein>
    <submittedName>
        <fullName evidence="2">Putative membrane protein STY0526</fullName>
    </submittedName>
</protein>
<gene>
    <name evidence="2" type="primary">ybaN</name>
    <name evidence="2" type="ORF">ERS852471_02701</name>
</gene>
<reference evidence="2 3" key="1">
    <citation type="submission" date="2015-09" db="EMBL/GenBank/DDBJ databases">
        <authorList>
            <consortium name="Pathogen Informatics"/>
        </authorList>
    </citation>
    <scope>NUCLEOTIDE SEQUENCE [LARGE SCALE GENOMIC DNA]</scope>
    <source>
        <strain evidence="2 3">2789STDY5834856</strain>
    </source>
</reference>
<dbReference type="OrthoDB" id="5690292at2"/>
<organism evidence="2 3">
    <name type="scientific">Clostridium disporicum</name>
    <dbReference type="NCBI Taxonomy" id="84024"/>
    <lineage>
        <taxon>Bacteria</taxon>
        <taxon>Bacillati</taxon>
        <taxon>Bacillota</taxon>
        <taxon>Clostridia</taxon>
        <taxon>Eubacteriales</taxon>
        <taxon>Clostridiaceae</taxon>
        <taxon>Clostridium</taxon>
    </lineage>
</organism>
<evidence type="ECO:0000313" key="3">
    <source>
        <dbReference type="Proteomes" id="UP000095594"/>
    </source>
</evidence>
<name>A0A174JCW7_9CLOT</name>
<dbReference type="Pfam" id="PF04304">
    <property type="entry name" value="DUF454"/>
    <property type="match status" value="1"/>
</dbReference>
<evidence type="ECO:0000256" key="1">
    <source>
        <dbReference type="SAM" id="Phobius"/>
    </source>
</evidence>
<dbReference type="AlphaFoldDB" id="A0A174JCW7"/>
<feature type="transmembrane region" description="Helical" evidence="1">
    <location>
        <begin position="7"/>
        <end position="28"/>
    </location>
</feature>
<dbReference type="PANTHER" id="PTHR35813:SF1">
    <property type="entry name" value="INNER MEMBRANE PROTEIN YBAN"/>
    <property type="match status" value="1"/>
</dbReference>
<feature type="transmembrane region" description="Helical" evidence="1">
    <location>
        <begin position="100"/>
        <end position="117"/>
    </location>
</feature>
<dbReference type="EMBL" id="CYZX01000021">
    <property type="protein sequence ID" value="CUO96461.1"/>
    <property type="molecule type" value="Genomic_DNA"/>
</dbReference>
<evidence type="ECO:0000313" key="2">
    <source>
        <dbReference type="EMBL" id="CUO96461.1"/>
    </source>
</evidence>
<dbReference type="PANTHER" id="PTHR35813">
    <property type="entry name" value="INNER MEMBRANE PROTEIN YBAN"/>
    <property type="match status" value="1"/>
</dbReference>
<dbReference type="PIRSF" id="PIRSF016789">
    <property type="entry name" value="DUF454"/>
    <property type="match status" value="1"/>
</dbReference>
<keyword evidence="1" id="KW-0472">Membrane</keyword>
<keyword evidence="1" id="KW-1133">Transmembrane helix</keyword>
<accession>A0A174JCW7</accession>
<dbReference type="InterPro" id="IPR007401">
    <property type="entry name" value="DUF454"/>
</dbReference>
<dbReference type="RefSeq" id="WP_055267389.1">
    <property type="nucleotide sequence ID" value="NZ_CABIXQ010000021.1"/>
</dbReference>
<sequence>MNKIKKYIYITVGLIAFALGAIGVALPILPTTPFLLLASFCFARGSEKFNIWFTNTKVYKKHLESFVNERAMTLKQKVCLLAFADFMLAFPMILIDNLHLRIFLVCLILFKLYYFTFRIKTIKPQVEKVN</sequence>
<dbReference type="Proteomes" id="UP000095594">
    <property type="component" value="Unassembled WGS sequence"/>
</dbReference>
<proteinExistence type="predicted"/>
<dbReference type="GO" id="GO:0005886">
    <property type="term" value="C:plasma membrane"/>
    <property type="evidence" value="ECO:0007669"/>
    <property type="project" value="TreeGrafter"/>
</dbReference>